<dbReference type="InterPro" id="IPR001543">
    <property type="entry name" value="FliN-like_C"/>
</dbReference>
<evidence type="ECO:0000259" key="2">
    <source>
        <dbReference type="Pfam" id="PF01052"/>
    </source>
</evidence>
<organism evidence="3 4">
    <name type="scientific">Pseudophaeobacter arcticus</name>
    <dbReference type="NCBI Taxonomy" id="385492"/>
    <lineage>
        <taxon>Bacteria</taxon>
        <taxon>Pseudomonadati</taxon>
        <taxon>Pseudomonadota</taxon>
        <taxon>Alphaproteobacteria</taxon>
        <taxon>Rhodobacterales</taxon>
        <taxon>Paracoccaceae</taxon>
        <taxon>Pseudophaeobacter</taxon>
    </lineage>
</organism>
<sequence length="449" mass="45876">MSEAEKQQAGNGGSGGLARKLAASKDGGAAQKGSLTLKALRRSLARAASEQCDLPLAVLAARQANRAPEDLVEELSDKDLLVILDGPDGRIGAATLDAALVTALIQKQTIGQIMGKAPSERNYTPTDAAMTAEFLEKSFSKVQALLQGEKDQLVFSGYRYGAQIEDVRSLILGMEREDYRLITMTVDLAIGAMQGELKLILPEPTPEELGLSGAKSGPTLAGGMGAMRAELSAILCKVRVPLNEFSALRVGEVLPLDQAFLYETDLIDIGGHSIAKGRLGQLNGARAVRLNTGPSQQADPAQMGDGFADSIGSDVPPALPMIEEPATLDLGIAAQDLQDPLDDPMGFGAPAGGLALDGMGSDPAGMDDDMSDLGGDLGLGLGTDLGADLGNLGGDLGSGLGGDLGADLSAAPMGEFAGLGDGADQFNPDDAAAEISKLAGLEGDAAPGL</sequence>
<feature type="domain" description="Flagellar motor switch protein FliN-like C-terminal" evidence="2">
    <location>
        <begin position="227"/>
        <end position="290"/>
    </location>
</feature>
<evidence type="ECO:0000313" key="3">
    <source>
        <dbReference type="EMBL" id="GAA6197436.1"/>
    </source>
</evidence>
<accession>A0ABQ0ANH2</accession>
<name>A0ABQ0ANH2_9RHOB</name>
<comment type="caution">
    <text evidence="3">The sequence shown here is derived from an EMBL/GenBank/DDBJ whole genome shotgun (WGS) entry which is preliminary data.</text>
</comment>
<gene>
    <name evidence="3" type="ORF">NBRC116598_28800</name>
</gene>
<dbReference type="RefSeq" id="WP_353401067.1">
    <property type="nucleotide sequence ID" value="NZ_BAABWU010000012.1"/>
</dbReference>
<dbReference type="SUPFAM" id="SSF101801">
    <property type="entry name" value="Surface presentation of antigens (SPOA)"/>
    <property type="match status" value="1"/>
</dbReference>
<keyword evidence="4" id="KW-1185">Reference proteome</keyword>
<evidence type="ECO:0000313" key="4">
    <source>
        <dbReference type="Proteomes" id="UP001441944"/>
    </source>
</evidence>
<reference evidence="3 4" key="1">
    <citation type="submission" date="2024-04" db="EMBL/GenBank/DDBJ databases">
        <title>Draft genome sequence of Pseudophaeobacter arcticus NBRC 116598.</title>
        <authorList>
            <person name="Miyakawa T."/>
            <person name="Kusuya Y."/>
            <person name="Miura T."/>
        </authorList>
    </citation>
    <scope>NUCLEOTIDE SEQUENCE [LARGE SCALE GENOMIC DNA]</scope>
    <source>
        <strain evidence="3 4">SU-CL00105</strain>
    </source>
</reference>
<proteinExistence type="predicted"/>
<dbReference type="Gene3D" id="2.30.330.10">
    <property type="entry name" value="SpoA-like"/>
    <property type="match status" value="1"/>
</dbReference>
<dbReference type="Pfam" id="PF01052">
    <property type="entry name" value="FliMN_C"/>
    <property type="match status" value="1"/>
</dbReference>
<feature type="region of interest" description="Disordered" evidence="1">
    <location>
        <begin position="1"/>
        <end position="25"/>
    </location>
</feature>
<dbReference type="EMBL" id="BAABWU010000012">
    <property type="protein sequence ID" value="GAA6197436.1"/>
    <property type="molecule type" value="Genomic_DNA"/>
</dbReference>
<evidence type="ECO:0000256" key="1">
    <source>
        <dbReference type="SAM" id="MobiDB-lite"/>
    </source>
</evidence>
<dbReference type="InterPro" id="IPR036429">
    <property type="entry name" value="SpoA-like_sf"/>
</dbReference>
<protein>
    <recommendedName>
        <fullName evidence="2">Flagellar motor switch protein FliN-like C-terminal domain-containing protein</fullName>
    </recommendedName>
</protein>
<dbReference type="Proteomes" id="UP001441944">
    <property type="component" value="Unassembled WGS sequence"/>
</dbReference>